<dbReference type="Proteomes" id="UP001385951">
    <property type="component" value="Unassembled WGS sequence"/>
</dbReference>
<evidence type="ECO:0000313" key="2">
    <source>
        <dbReference type="Proteomes" id="UP001385951"/>
    </source>
</evidence>
<keyword evidence="2" id="KW-1185">Reference proteome</keyword>
<evidence type="ECO:0000313" key="1">
    <source>
        <dbReference type="EMBL" id="KAK7683073.1"/>
    </source>
</evidence>
<dbReference type="AlphaFoldDB" id="A0AAW0FZI5"/>
<dbReference type="EMBL" id="JASBNA010000032">
    <property type="protein sequence ID" value="KAK7683073.1"/>
    <property type="molecule type" value="Genomic_DNA"/>
</dbReference>
<reference evidence="1 2" key="1">
    <citation type="submission" date="2022-09" db="EMBL/GenBank/DDBJ databases">
        <authorList>
            <person name="Palmer J.M."/>
        </authorList>
    </citation>
    <scope>NUCLEOTIDE SEQUENCE [LARGE SCALE GENOMIC DNA]</scope>
    <source>
        <strain evidence="1 2">DSM 7382</strain>
    </source>
</reference>
<protein>
    <submittedName>
        <fullName evidence="1">Uncharacterized protein</fullName>
    </submittedName>
</protein>
<name>A0AAW0FZI5_9APHY</name>
<gene>
    <name evidence="1" type="ORF">QCA50_013746</name>
</gene>
<comment type="caution">
    <text evidence="1">The sequence shown here is derived from an EMBL/GenBank/DDBJ whole genome shotgun (WGS) entry which is preliminary data.</text>
</comment>
<accession>A0AAW0FZI5</accession>
<proteinExistence type="predicted"/>
<sequence length="92" mass="10158">MHLHSYSCSDHNKRSSLHENTLSALSLARTPSHFPPAFPIDLLLLSFCNLPALLLLYPAFHILDAASPIINIIKWLATGADMDSIATVMFNL</sequence>
<organism evidence="1 2">
    <name type="scientific">Cerrena zonata</name>
    <dbReference type="NCBI Taxonomy" id="2478898"/>
    <lineage>
        <taxon>Eukaryota</taxon>
        <taxon>Fungi</taxon>
        <taxon>Dikarya</taxon>
        <taxon>Basidiomycota</taxon>
        <taxon>Agaricomycotina</taxon>
        <taxon>Agaricomycetes</taxon>
        <taxon>Polyporales</taxon>
        <taxon>Cerrenaceae</taxon>
        <taxon>Cerrena</taxon>
    </lineage>
</organism>